<keyword evidence="4" id="KW-1185">Reference proteome</keyword>
<organism evidence="3 4">
    <name type="scientific">Dendrothele bispora (strain CBS 962.96)</name>
    <dbReference type="NCBI Taxonomy" id="1314807"/>
    <lineage>
        <taxon>Eukaryota</taxon>
        <taxon>Fungi</taxon>
        <taxon>Dikarya</taxon>
        <taxon>Basidiomycota</taxon>
        <taxon>Agaricomycotina</taxon>
        <taxon>Agaricomycetes</taxon>
        <taxon>Agaricomycetidae</taxon>
        <taxon>Agaricales</taxon>
        <taxon>Agaricales incertae sedis</taxon>
        <taxon>Dendrothele</taxon>
    </lineage>
</organism>
<proteinExistence type="predicted"/>
<feature type="region of interest" description="Disordered" evidence="1">
    <location>
        <begin position="421"/>
        <end position="443"/>
    </location>
</feature>
<accession>A0A4S8LH07</accession>
<feature type="non-terminal residue" evidence="3">
    <location>
        <position position="1"/>
    </location>
</feature>
<dbReference type="Pfam" id="PF20231">
    <property type="entry name" value="DUF6589"/>
    <property type="match status" value="1"/>
</dbReference>
<feature type="domain" description="DUF6589" evidence="2">
    <location>
        <begin position="3"/>
        <end position="341"/>
    </location>
</feature>
<evidence type="ECO:0000313" key="3">
    <source>
        <dbReference type="EMBL" id="THU88386.1"/>
    </source>
</evidence>
<dbReference type="AlphaFoldDB" id="A0A4S8LH07"/>
<evidence type="ECO:0000256" key="1">
    <source>
        <dbReference type="SAM" id="MobiDB-lite"/>
    </source>
</evidence>
<gene>
    <name evidence="3" type="ORF">K435DRAFT_679968</name>
</gene>
<sequence>DEAVVEELHLKESPLWMKIVQIIGIDQLSLARLRSLLQLRAGKEGGYSGFGWCAWFPGLFHTKMAEMTGFFLTHWGTSDSGTKNPGSLSFHNNLLRRLPISLTSLPTFRVCRDLTYVSLYARILHCLLIVSDKDSLDAYAHSTDWITFQSDTEAIYNQFANTTIVDDLRQCRNTEQEQSQHRPDTSSKVTEGDMVFENAVLFMRDALLSREFADAIKVGDSGRILLVLRIWALSFRGNGRSKYAYEMLSLIHNLTSVWPKGIRNIVLKNWLVNTSGRSNGFIEADLLQEHLNYWIKTIYKAHGSNSTWEWLFTISPCIAGLRDLADEMGMELGEKTQGTRHAPPDLSKDIQILMDSLAEHEVYKVKKGRTLSTADDIVTDVITVGVQLLLQGSTSLLDEYNLTFKRLQRRSRVKPVIGESDHYTTTEIPVGPETRPQPDSDIDLPPTDLDEETTYDYFTPTLAEILDGEDEPLVGLETAEDVALDMDLIEVEVDVEVDIDTDVDD</sequence>
<reference evidence="3 4" key="1">
    <citation type="journal article" date="2019" name="Nat. Ecol. Evol.">
        <title>Megaphylogeny resolves global patterns of mushroom evolution.</title>
        <authorList>
            <person name="Varga T."/>
            <person name="Krizsan K."/>
            <person name="Foldi C."/>
            <person name="Dima B."/>
            <person name="Sanchez-Garcia M."/>
            <person name="Sanchez-Ramirez S."/>
            <person name="Szollosi G.J."/>
            <person name="Szarkandi J.G."/>
            <person name="Papp V."/>
            <person name="Albert L."/>
            <person name="Andreopoulos W."/>
            <person name="Angelini C."/>
            <person name="Antonin V."/>
            <person name="Barry K.W."/>
            <person name="Bougher N.L."/>
            <person name="Buchanan P."/>
            <person name="Buyck B."/>
            <person name="Bense V."/>
            <person name="Catcheside P."/>
            <person name="Chovatia M."/>
            <person name="Cooper J."/>
            <person name="Damon W."/>
            <person name="Desjardin D."/>
            <person name="Finy P."/>
            <person name="Geml J."/>
            <person name="Haridas S."/>
            <person name="Hughes K."/>
            <person name="Justo A."/>
            <person name="Karasinski D."/>
            <person name="Kautmanova I."/>
            <person name="Kiss B."/>
            <person name="Kocsube S."/>
            <person name="Kotiranta H."/>
            <person name="LaButti K.M."/>
            <person name="Lechner B.E."/>
            <person name="Liimatainen K."/>
            <person name="Lipzen A."/>
            <person name="Lukacs Z."/>
            <person name="Mihaltcheva S."/>
            <person name="Morgado L.N."/>
            <person name="Niskanen T."/>
            <person name="Noordeloos M.E."/>
            <person name="Ohm R.A."/>
            <person name="Ortiz-Santana B."/>
            <person name="Ovrebo C."/>
            <person name="Racz N."/>
            <person name="Riley R."/>
            <person name="Savchenko A."/>
            <person name="Shiryaev A."/>
            <person name="Soop K."/>
            <person name="Spirin V."/>
            <person name="Szebenyi C."/>
            <person name="Tomsovsky M."/>
            <person name="Tulloss R.E."/>
            <person name="Uehling J."/>
            <person name="Grigoriev I.V."/>
            <person name="Vagvolgyi C."/>
            <person name="Papp T."/>
            <person name="Martin F.M."/>
            <person name="Miettinen O."/>
            <person name="Hibbett D.S."/>
            <person name="Nagy L.G."/>
        </authorList>
    </citation>
    <scope>NUCLEOTIDE SEQUENCE [LARGE SCALE GENOMIC DNA]</scope>
    <source>
        <strain evidence="3 4">CBS 962.96</strain>
    </source>
</reference>
<name>A0A4S8LH07_DENBC</name>
<dbReference type="EMBL" id="ML179411">
    <property type="protein sequence ID" value="THU88386.1"/>
    <property type="molecule type" value="Genomic_DNA"/>
</dbReference>
<evidence type="ECO:0000259" key="2">
    <source>
        <dbReference type="Pfam" id="PF20231"/>
    </source>
</evidence>
<dbReference type="InterPro" id="IPR046496">
    <property type="entry name" value="DUF6589"/>
</dbReference>
<evidence type="ECO:0000313" key="4">
    <source>
        <dbReference type="Proteomes" id="UP000297245"/>
    </source>
</evidence>
<protein>
    <recommendedName>
        <fullName evidence="2">DUF6589 domain-containing protein</fullName>
    </recommendedName>
</protein>
<dbReference type="OrthoDB" id="2496395at2759"/>
<dbReference type="Proteomes" id="UP000297245">
    <property type="component" value="Unassembled WGS sequence"/>
</dbReference>